<gene>
    <name evidence="2" type="ORF">GSBLH_T00006096001</name>
</gene>
<dbReference type="Gene3D" id="1.25.10.10">
    <property type="entry name" value="Leucine-rich Repeat Variant"/>
    <property type="match status" value="1"/>
</dbReference>
<dbReference type="AlphaFoldDB" id="D8LXJ5"/>
<dbReference type="GO" id="GO:0010008">
    <property type="term" value="C:endosome membrane"/>
    <property type="evidence" value="ECO:0007669"/>
    <property type="project" value="TreeGrafter"/>
</dbReference>
<protein>
    <submittedName>
        <fullName evidence="2">Uncharacterized protein</fullName>
    </submittedName>
</protein>
<evidence type="ECO:0000256" key="1">
    <source>
        <dbReference type="PROSITE-ProRule" id="PRU00103"/>
    </source>
</evidence>
<evidence type="ECO:0000313" key="2">
    <source>
        <dbReference type="EMBL" id="CBK20300.2"/>
    </source>
</evidence>
<dbReference type="EMBL" id="FN668639">
    <property type="protein sequence ID" value="CBK20300.2"/>
    <property type="molecule type" value="Genomic_DNA"/>
</dbReference>
<dbReference type="SUPFAM" id="SSF48371">
    <property type="entry name" value="ARM repeat"/>
    <property type="match status" value="1"/>
</dbReference>
<dbReference type="OrthoDB" id="5574975at2759"/>
<dbReference type="InterPro" id="IPR021133">
    <property type="entry name" value="HEAT_type_2"/>
</dbReference>
<dbReference type="Proteomes" id="UP000008312">
    <property type="component" value="Unassembled WGS sequence"/>
</dbReference>
<dbReference type="InParanoid" id="D8LXJ5"/>
<dbReference type="GeneID" id="24922221"/>
<evidence type="ECO:0000313" key="3">
    <source>
        <dbReference type="Proteomes" id="UP000008312"/>
    </source>
</evidence>
<organism evidence="2">
    <name type="scientific">Blastocystis hominis</name>
    <dbReference type="NCBI Taxonomy" id="12968"/>
    <lineage>
        <taxon>Eukaryota</taxon>
        <taxon>Sar</taxon>
        <taxon>Stramenopiles</taxon>
        <taxon>Bigyra</taxon>
        <taxon>Opalozoa</taxon>
        <taxon>Opalinata</taxon>
        <taxon>Blastocystidae</taxon>
        <taxon>Blastocystis</taxon>
    </lineage>
</organism>
<dbReference type="PROSITE" id="PS50077">
    <property type="entry name" value="HEAT_REPEAT"/>
    <property type="match status" value="1"/>
</dbReference>
<dbReference type="PANTHER" id="PTHR16023:SF0">
    <property type="entry name" value="PROTEIN VAC14 HOMOLOG"/>
    <property type="match status" value="1"/>
</dbReference>
<name>D8LXJ5_BLAHO</name>
<dbReference type="PANTHER" id="PTHR16023">
    <property type="entry name" value="TAX1 BINDING PROTEIN-RELATED"/>
    <property type="match status" value="1"/>
</dbReference>
<dbReference type="Pfam" id="PF12755">
    <property type="entry name" value="Vac14_Fab1_bd"/>
    <property type="match status" value="1"/>
</dbReference>
<proteinExistence type="predicted"/>
<reference evidence="2" key="1">
    <citation type="submission" date="2010-02" db="EMBL/GenBank/DDBJ databases">
        <title>Sequencing and annotation of the Blastocystis hominis genome.</title>
        <authorList>
            <person name="Wincker P."/>
        </authorList>
    </citation>
    <scope>NUCLEOTIDE SEQUENCE</scope>
    <source>
        <strain evidence="2">Singapore isolate B</strain>
    </source>
</reference>
<dbReference type="InterPro" id="IPR016024">
    <property type="entry name" value="ARM-type_fold"/>
</dbReference>
<dbReference type="GO" id="GO:0006661">
    <property type="term" value="P:phosphatidylinositol biosynthetic process"/>
    <property type="evidence" value="ECO:0007669"/>
    <property type="project" value="InterPro"/>
</dbReference>
<keyword evidence="3" id="KW-1185">Reference proteome</keyword>
<dbReference type="RefSeq" id="XP_012894348.1">
    <property type="nucleotide sequence ID" value="XM_013038894.1"/>
</dbReference>
<accession>D8LXJ5</accession>
<dbReference type="InterPro" id="IPR011989">
    <property type="entry name" value="ARM-like"/>
</dbReference>
<sequence>MESPEIIQEIPPLVLKSLGDRSYDKRKKAAFEIESIVHQMHEAGDNERIRKIIHKMSSEAQSSSSQYTRMGALMGLASCAIGVSSDISNYIVLLLPPILNCFDDEESRIRFYACESLYNIVKAARKEILIFINEIFSTLCELYADVDVEVKEISFIK</sequence>
<feature type="repeat" description="HEAT" evidence="1">
    <location>
        <begin position="94"/>
        <end position="129"/>
    </location>
</feature>
<dbReference type="GO" id="GO:0070772">
    <property type="term" value="C:PAS complex"/>
    <property type="evidence" value="ECO:0007669"/>
    <property type="project" value="InterPro"/>
</dbReference>
<dbReference type="OMA" id="HEAGDNE"/>
<dbReference type="InterPro" id="IPR026825">
    <property type="entry name" value="Vac14"/>
</dbReference>